<dbReference type="InterPro" id="IPR000182">
    <property type="entry name" value="GNAT_dom"/>
</dbReference>
<reference evidence="4 5" key="1">
    <citation type="journal article" date="2019" name="Nat. Microbiol.">
        <title>Mediterranean grassland soil C-N compound turnover is dependent on rainfall and depth, and is mediated by genomically divergent microorganisms.</title>
        <authorList>
            <person name="Diamond S."/>
            <person name="Andeer P.F."/>
            <person name="Li Z."/>
            <person name="Crits-Christoph A."/>
            <person name="Burstein D."/>
            <person name="Anantharaman K."/>
            <person name="Lane K.R."/>
            <person name="Thomas B.C."/>
            <person name="Pan C."/>
            <person name="Northen T.R."/>
            <person name="Banfield J.F."/>
        </authorList>
    </citation>
    <scope>NUCLEOTIDE SEQUENCE [LARGE SCALE GENOMIC DNA]</scope>
    <source>
        <strain evidence="4">WS_2</strain>
    </source>
</reference>
<evidence type="ECO:0000313" key="5">
    <source>
        <dbReference type="Proteomes" id="UP000317716"/>
    </source>
</evidence>
<evidence type="ECO:0000313" key="4">
    <source>
        <dbReference type="EMBL" id="TMQ51783.1"/>
    </source>
</evidence>
<dbReference type="PANTHER" id="PTHR43877:SF2">
    <property type="entry name" value="AMINOALKYLPHOSPHONATE N-ACETYLTRANSFERASE-RELATED"/>
    <property type="match status" value="1"/>
</dbReference>
<protein>
    <submittedName>
        <fullName evidence="4">GNAT family N-acetyltransferase</fullName>
    </submittedName>
</protein>
<dbReference type="Gene3D" id="3.40.630.30">
    <property type="match status" value="1"/>
</dbReference>
<evidence type="ECO:0000259" key="3">
    <source>
        <dbReference type="PROSITE" id="PS51186"/>
    </source>
</evidence>
<accession>A0A538SK88</accession>
<dbReference type="InterPro" id="IPR016181">
    <property type="entry name" value="Acyl_CoA_acyltransferase"/>
</dbReference>
<feature type="domain" description="N-acetyltransferase" evidence="3">
    <location>
        <begin position="165"/>
        <end position="326"/>
    </location>
</feature>
<dbReference type="AlphaFoldDB" id="A0A538SK88"/>
<organism evidence="4 5">
    <name type="scientific">Eiseniibacteriota bacterium</name>
    <dbReference type="NCBI Taxonomy" id="2212470"/>
    <lineage>
        <taxon>Bacteria</taxon>
        <taxon>Candidatus Eiseniibacteriota</taxon>
    </lineage>
</organism>
<keyword evidence="1 4" id="KW-0808">Transferase</keyword>
<dbReference type="SUPFAM" id="SSF55729">
    <property type="entry name" value="Acyl-CoA N-acyltransferases (Nat)"/>
    <property type="match status" value="2"/>
</dbReference>
<proteinExistence type="predicted"/>
<feature type="domain" description="N-acetyltransferase" evidence="3">
    <location>
        <begin position="3"/>
        <end position="161"/>
    </location>
</feature>
<dbReference type="InterPro" id="IPR050832">
    <property type="entry name" value="Bact_Acetyltransf"/>
</dbReference>
<dbReference type="EMBL" id="VBOS01000352">
    <property type="protein sequence ID" value="TMQ51783.1"/>
    <property type="molecule type" value="Genomic_DNA"/>
</dbReference>
<comment type="caution">
    <text evidence="4">The sequence shown here is derived from an EMBL/GenBank/DDBJ whole genome shotgun (WGS) entry which is preliminary data.</text>
</comment>
<dbReference type="Proteomes" id="UP000317716">
    <property type="component" value="Unassembled WGS sequence"/>
</dbReference>
<dbReference type="PANTHER" id="PTHR43877">
    <property type="entry name" value="AMINOALKYLPHOSPHONATE N-ACETYLTRANSFERASE-RELATED-RELATED"/>
    <property type="match status" value="1"/>
</dbReference>
<gene>
    <name evidence="4" type="ORF">E6K72_09910</name>
</gene>
<keyword evidence="2" id="KW-0012">Acyltransferase</keyword>
<evidence type="ECO:0000256" key="1">
    <source>
        <dbReference type="ARBA" id="ARBA00022679"/>
    </source>
</evidence>
<evidence type="ECO:0000256" key="2">
    <source>
        <dbReference type="ARBA" id="ARBA00023315"/>
    </source>
</evidence>
<dbReference type="Pfam" id="PF00583">
    <property type="entry name" value="Acetyltransf_1"/>
    <property type="match status" value="2"/>
</dbReference>
<dbReference type="GO" id="GO:0016747">
    <property type="term" value="F:acyltransferase activity, transferring groups other than amino-acyl groups"/>
    <property type="evidence" value="ECO:0007669"/>
    <property type="project" value="InterPro"/>
</dbReference>
<sequence>MSLQLVPFREDDRAVLQALVCDPALADEFDVFTDADYLDHKLADPYRDRDCTLIAREDGEPAGFCIAFRIPRPEGGAWAALRIGVAERFQRNHIATALLAAARRELEGRAIPGGLHEIVMSAWRPNPAAAAFATGHGFHHVRCFWKMERAAAGCPEPVWPPGVSTRIFDGSEPMLGEWTDAYNASFAEHYHFVPATMEIARQIASGPRFLRDGLALAYSRGRCVGFCRNEWFGKEGEIGVLGVVPDARGIGLGRALLRWGVRYFGALGESRATLRVDGENEAALGLYRSEAFAVTRTRDVWAVVPASAGSGALSARETRSAAGTRR</sequence>
<name>A0A538SK88_UNCEI</name>
<dbReference type="PROSITE" id="PS51186">
    <property type="entry name" value="GNAT"/>
    <property type="match status" value="2"/>
</dbReference>
<dbReference type="CDD" id="cd04301">
    <property type="entry name" value="NAT_SF"/>
    <property type="match status" value="1"/>
</dbReference>